<evidence type="ECO:0000313" key="2">
    <source>
        <dbReference type="EMBL" id="KAJ7613185.1"/>
    </source>
</evidence>
<keyword evidence="1" id="KW-0175">Coiled coil</keyword>
<feature type="coiled-coil region" evidence="1">
    <location>
        <begin position="3"/>
        <end position="30"/>
    </location>
</feature>
<dbReference type="AlphaFoldDB" id="A0AAD7B8F8"/>
<dbReference type="EMBL" id="JARKIF010000029">
    <property type="protein sequence ID" value="KAJ7613185.1"/>
    <property type="molecule type" value="Genomic_DNA"/>
</dbReference>
<evidence type="ECO:0008006" key="4">
    <source>
        <dbReference type="Google" id="ProtNLM"/>
    </source>
</evidence>
<evidence type="ECO:0000313" key="3">
    <source>
        <dbReference type="Proteomes" id="UP001221142"/>
    </source>
</evidence>
<protein>
    <recommendedName>
        <fullName evidence="4">F-box domain-containing protein</fullName>
    </recommendedName>
</protein>
<sequence>MLSTALRARLSQIEERIDDLKTQIHSLHAGHVTVNAQLDDIVYPVLTIPNEITTEIFRHYVDNDENRSPLPLTYYDISKFPQWLARAGDLPVELQLGCRLSEAQAVTELLRRYSSQVRALDLSFIFASAEDEDDDSIELSSSFPRLQSFGVHEGGSVIPPPSPLDAPLLRQVTFDEHSAKQWKASLPWTQITKLALIGENVPGCMDILSWTPNLEDLRFQVSQYFIYSRSPLTLPHLRRISLQSEDSNDLLNHLIVPALERLAIVGALSLTASCNVTGLVQRSGCAIHTLELDLGKAGSLWLTNFFLDGTPWQSLRELILLNPSGPYELESLFHSMTSRIHRLLPSLECLIIKRCQFHVRLEPLVDMLAERMEEGTDTSKMTRVQLEFGCKPGDSGEEVEYRRDADIYYKGDEESIDSELDTLDNLCTRGLQVDIRSTVKWWTGSVIEALRGNCLL</sequence>
<comment type="caution">
    <text evidence="2">The sequence shown here is derived from an EMBL/GenBank/DDBJ whole genome shotgun (WGS) entry which is preliminary data.</text>
</comment>
<name>A0AAD7B8F8_9AGAR</name>
<gene>
    <name evidence="2" type="ORF">FB45DRAFT_1036709</name>
</gene>
<dbReference type="Proteomes" id="UP001221142">
    <property type="component" value="Unassembled WGS sequence"/>
</dbReference>
<organism evidence="2 3">
    <name type="scientific">Roridomyces roridus</name>
    <dbReference type="NCBI Taxonomy" id="1738132"/>
    <lineage>
        <taxon>Eukaryota</taxon>
        <taxon>Fungi</taxon>
        <taxon>Dikarya</taxon>
        <taxon>Basidiomycota</taxon>
        <taxon>Agaricomycotina</taxon>
        <taxon>Agaricomycetes</taxon>
        <taxon>Agaricomycetidae</taxon>
        <taxon>Agaricales</taxon>
        <taxon>Marasmiineae</taxon>
        <taxon>Mycenaceae</taxon>
        <taxon>Roridomyces</taxon>
    </lineage>
</organism>
<reference evidence="2" key="1">
    <citation type="submission" date="2023-03" db="EMBL/GenBank/DDBJ databases">
        <title>Massive genome expansion in bonnet fungi (Mycena s.s.) driven by repeated elements and novel gene families across ecological guilds.</title>
        <authorList>
            <consortium name="Lawrence Berkeley National Laboratory"/>
            <person name="Harder C.B."/>
            <person name="Miyauchi S."/>
            <person name="Viragh M."/>
            <person name="Kuo A."/>
            <person name="Thoen E."/>
            <person name="Andreopoulos B."/>
            <person name="Lu D."/>
            <person name="Skrede I."/>
            <person name="Drula E."/>
            <person name="Henrissat B."/>
            <person name="Morin E."/>
            <person name="Kohler A."/>
            <person name="Barry K."/>
            <person name="LaButti K."/>
            <person name="Morin E."/>
            <person name="Salamov A."/>
            <person name="Lipzen A."/>
            <person name="Mereny Z."/>
            <person name="Hegedus B."/>
            <person name="Baldrian P."/>
            <person name="Stursova M."/>
            <person name="Weitz H."/>
            <person name="Taylor A."/>
            <person name="Grigoriev I.V."/>
            <person name="Nagy L.G."/>
            <person name="Martin F."/>
            <person name="Kauserud H."/>
        </authorList>
    </citation>
    <scope>NUCLEOTIDE SEQUENCE</scope>
    <source>
        <strain evidence="2">9284</strain>
    </source>
</reference>
<proteinExistence type="predicted"/>
<accession>A0AAD7B8F8</accession>
<evidence type="ECO:0000256" key="1">
    <source>
        <dbReference type="SAM" id="Coils"/>
    </source>
</evidence>
<keyword evidence="3" id="KW-1185">Reference proteome</keyword>